<feature type="compositionally biased region" description="Acidic residues" evidence="1">
    <location>
        <begin position="409"/>
        <end position="419"/>
    </location>
</feature>
<evidence type="ECO:0000313" key="4">
    <source>
        <dbReference type="Proteomes" id="UP000243540"/>
    </source>
</evidence>
<dbReference type="AlphaFoldDB" id="A0A1Y2SYE8"/>
<evidence type="ECO:0000313" key="3">
    <source>
        <dbReference type="EMBL" id="OTA29043.1"/>
    </source>
</evidence>
<reference evidence="3 4" key="1">
    <citation type="submission" date="2017-04" db="EMBL/GenBank/DDBJ databases">
        <title>Draft genome sequences of Alloscardovia macacae UMA81211 and UMA81212 isolated from the feces of a rhesus macaque (Macaca mulatta).</title>
        <authorList>
            <person name="Albert K."/>
            <person name="Sela D.A."/>
        </authorList>
    </citation>
    <scope>NUCLEOTIDE SEQUENCE [LARGE SCALE GENOMIC DNA]</scope>
    <source>
        <strain evidence="3 4">UMA81212</strain>
    </source>
</reference>
<feature type="compositionally biased region" description="Basic and acidic residues" evidence="1">
    <location>
        <begin position="325"/>
        <end position="340"/>
    </location>
</feature>
<feature type="compositionally biased region" description="Basic residues" evidence="1">
    <location>
        <begin position="305"/>
        <end position="315"/>
    </location>
</feature>
<comment type="caution">
    <text evidence="3">The sequence shown here is derived from an EMBL/GenBank/DDBJ whole genome shotgun (WGS) entry which is preliminary data.</text>
</comment>
<evidence type="ECO:0000256" key="1">
    <source>
        <dbReference type="SAM" id="MobiDB-lite"/>
    </source>
</evidence>
<sequence>MRTQISGSRAMADGQIRTRARIKESDMPETSEAHEEEGSPLKKWDRRRIMRWIVMPLAAVLAVAALVMGVLNLTILRPARVVSASAETSTNYVVLDAGVANLVSSEVSVTATIKESAEQRSQARSGDDNSAQRMMCVVAGSTTDVDAWMAAQAVAYTRVTGLRNWTSLSTQNVAKTGTAAKDQVQLSDSDLWALSNCAERTATLRITGAQPYEKIIAYSPSGVSSVRVNWNRTNMPNTAIPWFSWAAVFIVVAVLAMTWLSGEDPFGAQRRKRKREEQLAALEARGIDTGMIPSLDEPYVPYQKKSKTGITHRTRTNGLFGGLFGKKETTPEDSTQKDTPKPTVVDPSSVNLVASTGAGATDSAWSPSVINRTDSQAQGEQMGTLTGQELLEYLARLAVEGRSDTAQDAAEDTAEEMSEESGKIDTSEKDDAHE</sequence>
<feature type="compositionally biased region" description="Basic and acidic residues" evidence="1">
    <location>
        <begin position="420"/>
        <end position="434"/>
    </location>
</feature>
<feature type="compositionally biased region" description="Basic and acidic residues" evidence="1">
    <location>
        <begin position="21"/>
        <end position="41"/>
    </location>
</feature>
<feature type="region of interest" description="Disordered" evidence="1">
    <location>
        <begin position="402"/>
        <end position="434"/>
    </location>
</feature>
<keyword evidence="2" id="KW-0472">Membrane</keyword>
<accession>A0A1Y2SYE8</accession>
<name>A0A1Y2SYE8_9BIFI</name>
<proteinExistence type="predicted"/>
<protein>
    <recommendedName>
        <fullName evidence="5">GTPase</fullName>
    </recommendedName>
</protein>
<gene>
    <name evidence="3" type="ORF">B9T39_05140</name>
</gene>
<feature type="transmembrane region" description="Helical" evidence="2">
    <location>
        <begin position="52"/>
        <end position="75"/>
    </location>
</feature>
<feature type="region of interest" description="Disordered" evidence="1">
    <location>
        <begin position="305"/>
        <end position="349"/>
    </location>
</feature>
<feature type="region of interest" description="Disordered" evidence="1">
    <location>
        <begin position="1"/>
        <end position="41"/>
    </location>
</feature>
<dbReference type="Proteomes" id="UP000243540">
    <property type="component" value="Unassembled WGS sequence"/>
</dbReference>
<keyword evidence="2" id="KW-1133">Transmembrane helix</keyword>
<feature type="transmembrane region" description="Helical" evidence="2">
    <location>
        <begin position="242"/>
        <end position="262"/>
    </location>
</feature>
<organism evidence="3 4">
    <name type="scientific">Alloscardovia macacae</name>
    <dbReference type="NCBI Taxonomy" id="1160091"/>
    <lineage>
        <taxon>Bacteria</taxon>
        <taxon>Bacillati</taxon>
        <taxon>Actinomycetota</taxon>
        <taxon>Actinomycetes</taxon>
        <taxon>Bifidobacteriales</taxon>
        <taxon>Bifidobacteriaceae</taxon>
        <taxon>Alloscardovia</taxon>
    </lineage>
</organism>
<evidence type="ECO:0000256" key="2">
    <source>
        <dbReference type="SAM" id="Phobius"/>
    </source>
</evidence>
<evidence type="ECO:0008006" key="5">
    <source>
        <dbReference type="Google" id="ProtNLM"/>
    </source>
</evidence>
<dbReference type="EMBL" id="NEKC01000009">
    <property type="protein sequence ID" value="OTA29043.1"/>
    <property type="molecule type" value="Genomic_DNA"/>
</dbReference>
<keyword evidence="2" id="KW-0812">Transmembrane</keyword>
<dbReference type="STRING" id="1160091.B9T39_05140"/>